<dbReference type="SUPFAM" id="SSF55298">
    <property type="entry name" value="YjgF-like"/>
    <property type="match status" value="1"/>
</dbReference>
<evidence type="ECO:0000313" key="2">
    <source>
        <dbReference type="EMBL" id="SGY18039.1"/>
    </source>
</evidence>
<name>A0A2X0LT99_9BASI</name>
<dbReference type="EMBL" id="FQNC01000015">
    <property type="protein sequence ID" value="SGY18039.1"/>
    <property type="molecule type" value="Genomic_DNA"/>
</dbReference>
<dbReference type="CDD" id="cd00448">
    <property type="entry name" value="YjgF_YER057c_UK114_family"/>
    <property type="match status" value="1"/>
</dbReference>
<keyword evidence="3" id="KW-1185">Reference proteome</keyword>
<dbReference type="Proteomes" id="UP000249464">
    <property type="component" value="Unassembled WGS sequence"/>
</dbReference>
<comment type="similarity">
    <text evidence="1">Belongs to the RutC family.</text>
</comment>
<dbReference type="GO" id="GO:0005829">
    <property type="term" value="C:cytosol"/>
    <property type="evidence" value="ECO:0007669"/>
    <property type="project" value="TreeGrafter"/>
</dbReference>
<sequence length="187" mass="20395">MPVHSIMPQTLNVDGVPGLPSVFSHGLKLPATAQLVYCSGQIHSENGPGGMVVIQGPTADKTVRHERGVCAQGRWLIRVMYLLQGMIIGNLEKVLKAGGSSLNQVSLDARFGLPHNPTSVLTPAPNFLALRLVKVNIYITSFDFFGEMNERYNELIPSPKPPRTCVCVKDLPFGAQIEIECIGWTED</sequence>
<organism evidence="2 3">
    <name type="scientific">Microbotryum silenes-dioicae</name>
    <dbReference type="NCBI Taxonomy" id="796604"/>
    <lineage>
        <taxon>Eukaryota</taxon>
        <taxon>Fungi</taxon>
        <taxon>Dikarya</taxon>
        <taxon>Basidiomycota</taxon>
        <taxon>Pucciniomycotina</taxon>
        <taxon>Microbotryomycetes</taxon>
        <taxon>Microbotryales</taxon>
        <taxon>Microbotryaceae</taxon>
        <taxon>Microbotryum</taxon>
    </lineage>
</organism>
<dbReference type="Pfam" id="PF01042">
    <property type="entry name" value="Ribonuc_L-PSP"/>
    <property type="match status" value="1"/>
</dbReference>
<reference evidence="2 3" key="1">
    <citation type="submission" date="2016-11" db="EMBL/GenBank/DDBJ databases">
        <authorList>
            <person name="Jaros S."/>
            <person name="Januszkiewicz K."/>
            <person name="Wedrychowicz H."/>
        </authorList>
    </citation>
    <scope>NUCLEOTIDE SEQUENCE [LARGE SCALE GENOMIC DNA]</scope>
</reference>
<dbReference type="AlphaFoldDB" id="A0A2X0LT99"/>
<proteinExistence type="inferred from homology"/>
<dbReference type="GO" id="GO:0005739">
    <property type="term" value="C:mitochondrion"/>
    <property type="evidence" value="ECO:0007669"/>
    <property type="project" value="TreeGrafter"/>
</dbReference>
<protein>
    <submittedName>
        <fullName evidence="2">BQ5605_C015g07960 protein</fullName>
    </submittedName>
</protein>
<dbReference type="Gene3D" id="3.30.1330.40">
    <property type="entry name" value="RutC-like"/>
    <property type="match status" value="1"/>
</dbReference>
<gene>
    <name evidence="2" type="primary">BQ5605_C015g07960</name>
    <name evidence="2" type="ORF">BQ5605_C015G07960</name>
</gene>
<dbReference type="InterPro" id="IPR035959">
    <property type="entry name" value="RutC-like_sf"/>
</dbReference>
<dbReference type="PANTHER" id="PTHR11803:SF58">
    <property type="entry name" value="PROTEIN HMF1-RELATED"/>
    <property type="match status" value="1"/>
</dbReference>
<evidence type="ECO:0000256" key="1">
    <source>
        <dbReference type="ARBA" id="ARBA00010552"/>
    </source>
</evidence>
<dbReference type="PANTHER" id="PTHR11803">
    <property type="entry name" value="2-IMINOBUTANOATE/2-IMINOPROPANOATE DEAMINASE RIDA"/>
    <property type="match status" value="1"/>
</dbReference>
<dbReference type="InterPro" id="IPR006175">
    <property type="entry name" value="YjgF/YER057c/UK114"/>
</dbReference>
<dbReference type="STRING" id="796604.A0A2X0LT99"/>
<accession>A0A2X0LT99</accession>
<evidence type="ECO:0000313" key="3">
    <source>
        <dbReference type="Proteomes" id="UP000249464"/>
    </source>
</evidence>
<dbReference type="GO" id="GO:0019239">
    <property type="term" value="F:deaminase activity"/>
    <property type="evidence" value="ECO:0007669"/>
    <property type="project" value="TreeGrafter"/>
</dbReference>